<keyword evidence="3" id="KW-0862">Zinc</keyword>
<evidence type="ECO:0000256" key="2">
    <source>
        <dbReference type="ARBA" id="ARBA00022723"/>
    </source>
</evidence>
<evidence type="ECO:0000256" key="3">
    <source>
        <dbReference type="ARBA" id="ARBA00022833"/>
    </source>
</evidence>
<evidence type="ECO:0000256" key="4">
    <source>
        <dbReference type="ARBA" id="ARBA00023002"/>
    </source>
</evidence>
<protein>
    <submittedName>
        <fullName evidence="7">Uncharacterized protein</fullName>
    </submittedName>
</protein>
<dbReference type="AlphaFoldDB" id="A0A2H0RHW2"/>
<evidence type="ECO:0000313" key="8">
    <source>
        <dbReference type="Proteomes" id="UP000230431"/>
    </source>
</evidence>
<dbReference type="GO" id="GO:0046872">
    <property type="term" value="F:metal ion binding"/>
    <property type="evidence" value="ECO:0007669"/>
    <property type="project" value="UniProtKB-KW"/>
</dbReference>
<dbReference type="Proteomes" id="UP000230431">
    <property type="component" value="Unassembled WGS sequence"/>
</dbReference>
<sequence length="335" mass="36911">MKAVMLTENGIEFQDVELGVLSQDWVRVKVAKAGLCGSDVAKISDSSLPAWHTKILGHEFCGRIVELAGRTEWLNIEDVVAVTPLLPCRVCEACKLGQENLCVQGQAIGRTIQGAFAEFVDVPLANIVRVSAQHSLEPYVLADPLSVCIHAYTLAGFAESQKRCLVVGDGTIGCLLAWLLRKRGHETSMSGIHEESLKFTERFGVYAARSPLQTRNFDVVFEAVGRSQRYSLDTCLQAVKWGGVVVALGVFAHGYEYPFVARDLFIGEVRVIGVNAYLRGDFEEAVQMIEANCNELDAFISHRFPLVQFDEALAAARSKRRFTMKIVLETEGLPS</sequence>
<dbReference type="SUPFAM" id="SSF50129">
    <property type="entry name" value="GroES-like"/>
    <property type="match status" value="1"/>
</dbReference>
<reference evidence="7 8" key="1">
    <citation type="submission" date="2017-09" db="EMBL/GenBank/DDBJ databases">
        <title>Depth-based differentiation of microbial function through sediment-hosted aquifers and enrichment of novel symbionts in the deep terrestrial subsurface.</title>
        <authorList>
            <person name="Probst A.J."/>
            <person name="Ladd B."/>
            <person name="Jarett J.K."/>
            <person name="Geller-Mcgrath D.E."/>
            <person name="Sieber C.M."/>
            <person name="Emerson J.B."/>
            <person name="Anantharaman K."/>
            <person name="Thomas B.C."/>
            <person name="Malmstrom R."/>
            <person name="Stieglmeier M."/>
            <person name="Klingl A."/>
            <person name="Woyke T."/>
            <person name="Ryan C.M."/>
            <person name="Banfield J.F."/>
        </authorList>
    </citation>
    <scope>NUCLEOTIDE SEQUENCE [LARGE SCALE GENOMIC DNA]</scope>
    <source>
        <strain evidence="7">CG10_big_fil_rev_8_21_14_0_10_49_38</strain>
    </source>
</reference>
<evidence type="ECO:0000313" key="7">
    <source>
        <dbReference type="EMBL" id="PIR46142.1"/>
    </source>
</evidence>
<evidence type="ECO:0000259" key="5">
    <source>
        <dbReference type="Pfam" id="PF08240"/>
    </source>
</evidence>
<dbReference type="InterPro" id="IPR036291">
    <property type="entry name" value="NAD(P)-bd_dom_sf"/>
</dbReference>
<dbReference type="InterPro" id="IPR013154">
    <property type="entry name" value="ADH-like_N"/>
</dbReference>
<dbReference type="InterPro" id="IPR011032">
    <property type="entry name" value="GroES-like_sf"/>
</dbReference>
<feature type="domain" description="Glucose dehydrogenase C-terminal" evidence="6">
    <location>
        <begin position="140"/>
        <end position="315"/>
    </location>
</feature>
<dbReference type="Gene3D" id="3.40.50.720">
    <property type="entry name" value="NAD(P)-binding Rossmann-like Domain"/>
    <property type="match status" value="1"/>
</dbReference>
<organism evidence="7 8">
    <name type="scientific">Candidatus Vogelbacteria bacterium CG10_big_fil_rev_8_21_14_0_10_49_38</name>
    <dbReference type="NCBI Taxonomy" id="1975043"/>
    <lineage>
        <taxon>Bacteria</taxon>
        <taxon>Candidatus Vogeliibacteriota</taxon>
    </lineage>
</organism>
<dbReference type="EMBL" id="PCYK01000009">
    <property type="protein sequence ID" value="PIR46142.1"/>
    <property type="molecule type" value="Genomic_DNA"/>
</dbReference>
<dbReference type="SUPFAM" id="SSF51735">
    <property type="entry name" value="NAD(P)-binding Rossmann-fold domains"/>
    <property type="match status" value="1"/>
</dbReference>
<dbReference type="PANTHER" id="PTHR43401">
    <property type="entry name" value="L-THREONINE 3-DEHYDROGENASE"/>
    <property type="match status" value="1"/>
</dbReference>
<evidence type="ECO:0000256" key="1">
    <source>
        <dbReference type="ARBA" id="ARBA00001947"/>
    </source>
</evidence>
<accession>A0A2H0RHW2</accession>
<gene>
    <name evidence="7" type="ORF">COV08_01285</name>
</gene>
<keyword evidence="4" id="KW-0560">Oxidoreductase</keyword>
<dbReference type="InterPro" id="IPR031640">
    <property type="entry name" value="Glu_dehyd_C"/>
</dbReference>
<proteinExistence type="predicted"/>
<dbReference type="Pfam" id="PF16912">
    <property type="entry name" value="Glu_dehyd_C"/>
    <property type="match status" value="1"/>
</dbReference>
<name>A0A2H0RHW2_9BACT</name>
<dbReference type="GO" id="GO:0016491">
    <property type="term" value="F:oxidoreductase activity"/>
    <property type="evidence" value="ECO:0007669"/>
    <property type="project" value="UniProtKB-KW"/>
</dbReference>
<feature type="domain" description="Alcohol dehydrogenase-like N-terminal" evidence="5">
    <location>
        <begin position="23"/>
        <end position="130"/>
    </location>
</feature>
<comment type="cofactor">
    <cofactor evidence="1">
        <name>Zn(2+)</name>
        <dbReference type="ChEBI" id="CHEBI:29105"/>
    </cofactor>
</comment>
<comment type="caution">
    <text evidence="7">The sequence shown here is derived from an EMBL/GenBank/DDBJ whole genome shotgun (WGS) entry which is preliminary data.</text>
</comment>
<dbReference type="Pfam" id="PF08240">
    <property type="entry name" value="ADH_N"/>
    <property type="match status" value="1"/>
</dbReference>
<evidence type="ECO:0000259" key="6">
    <source>
        <dbReference type="Pfam" id="PF16912"/>
    </source>
</evidence>
<keyword evidence="2" id="KW-0479">Metal-binding</keyword>
<dbReference type="Gene3D" id="3.90.180.10">
    <property type="entry name" value="Medium-chain alcohol dehydrogenases, catalytic domain"/>
    <property type="match status" value="1"/>
</dbReference>
<dbReference type="PANTHER" id="PTHR43401:SF2">
    <property type="entry name" value="L-THREONINE 3-DEHYDROGENASE"/>
    <property type="match status" value="1"/>
</dbReference>
<dbReference type="InterPro" id="IPR050129">
    <property type="entry name" value="Zn_alcohol_dh"/>
</dbReference>